<dbReference type="InterPro" id="IPR013103">
    <property type="entry name" value="RVT_2"/>
</dbReference>
<keyword evidence="2" id="KW-0479">Metal-binding</keyword>
<reference evidence="9" key="2">
    <citation type="submission" date="2022-01" db="EMBL/GenBank/DDBJ databases">
        <authorList>
            <person name="Yamashiro T."/>
            <person name="Shiraishi A."/>
            <person name="Satake H."/>
            <person name="Nakayama K."/>
        </authorList>
    </citation>
    <scope>NUCLEOTIDE SEQUENCE</scope>
</reference>
<feature type="chain" id="PRO_5045669389" evidence="4">
    <location>
        <begin position="17"/>
        <end position="945"/>
    </location>
</feature>
<dbReference type="InterPro" id="IPR012337">
    <property type="entry name" value="RNaseH-like_sf"/>
</dbReference>
<dbReference type="InterPro" id="IPR036875">
    <property type="entry name" value="Znf_CCHC_sf"/>
</dbReference>
<dbReference type="InterPro" id="IPR025724">
    <property type="entry name" value="GAG-pre-integrase_dom"/>
</dbReference>
<dbReference type="SUPFAM" id="SSF53098">
    <property type="entry name" value="Ribonuclease H-like"/>
    <property type="match status" value="1"/>
</dbReference>
<dbReference type="Proteomes" id="UP001151760">
    <property type="component" value="Unassembled WGS sequence"/>
</dbReference>
<feature type="domain" description="Retroviral polymerase SH3-like" evidence="8">
    <location>
        <begin position="169"/>
        <end position="232"/>
    </location>
</feature>
<feature type="domain" description="GAG-pre-integrase" evidence="6">
    <location>
        <begin position="697"/>
        <end position="765"/>
    </location>
</feature>
<sequence>MHFLLSTMSVLYVLNTLIPDNEDDAIVEQIRRRNKWDNDDYVCHGIILNGMYDFLFDIYQNVEFRKELWDSLEAKYMAEVASSKKFLHTLKHKKEKLTLVELGSHLRIEESLRVQDNDKPKGNNVADPSVVNMVEHNYPTMYTVNKGKYKHHDTKADPKKKPKVTCWKVVVRLPDPKLKTLGERGIECIFVGYAKHSKAFRFYIIQPNESVSINSIIESRDAIFDENRFSSVPRTSLRVHNGTEYIGVLEVSNEVPSGVTKEVADEILVQQPEPEAELRKSKRHRILKSFGPEFQLYLIKGTRDKDVAFWKEAINDEMDFIMGNNTWVLVDLPLGFRQKSGIDYFDTYAPVAHMSTIRLLIALASIHNLIIHHIDVKIAFLNGELDEEFYMNQPQGFIMPGNENKMCKLIKTLYELKQAPKQWHQKFDEVVLSNGNSQVKDNKIDLLVQQYEQFVISEDESIDSAFARFNTIITSLKALDEESKDLTSWSLNELFGNLKVHEMIIKKDSKIVKAKGARKFLALKAKKESSDEECLSSRSKDEEYAMAVRDFKKFFKRRGKFVRQPWNDKKTFQRSRDDRNGKSNRKCFRCNDPNHIIGECSKPSKDKNQRAFVGVDLEPDEWIKDSGCSKHITGNRKLFSTYKPYDGGNVIFGSNLHGNIIDKGKICDNKCRVTFSEHDSEITKDGKVIGRGIRKKGLYVMKLGNKPKDKICLATIDENSTLWHRRLGHANMRLIQSFASKELVRNLPKLKFDQHFCDACKIGKQAHASHKAKNIVSTTRCLELLHMDLFSPSTVQSYRGNLHTLVIVDDYSMYTWTRFLKNKTEAFQQFEIFSRKIQNQLGYSQNSKAYIMKIKESLSVTFAETPLPTNTSPLMYDDLDEVEAIKVTENKNLENDIEDETLEIEKIVNIKESRNHPLENVIENLNQRTNRFLALGWHLEEIHMT</sequence>
<evidence type="ECO:0000259" key="7">
    <source>
        <dbReference type="Pfam" id="PF22936"/>
    </source>
</evidence>
<dbReference type="Pfam" id="PF13976">
    <property type="entry name" value="gag_pre-integrs"/>
    <property type="match status" value="1"/>
</dbReference>
<dbReference type="SUPFAM" id="SSF57756">
    <property type="entry name" value="Retrovirus zinc finger-like domains"/>
    <property type="match status" value="1"/>
</dbReference>
<evidence type="ECO:0000259" key="6">
    <source>
        <dbReference type="Pfam" id="PF13976"/>
    </source>
</evidence>
<evidence type="ECO:0000256" key="4">
    <source>
        <dbReference type="SAM" id="SignalP"/>
    </source>
</evidence>
<dbReference type="Pfam" id="PF22936">
    <property type="entry name" value="Pol_BBD"/>
    <property type="match status" value="1"/>
</dbReference>
<evidence type="ECO:0000256" key="2">
    <source>
        <dbReference type="ARBA" id="ARBA00022723"/>
    </source>
</evidence>
<keyword evidence="4" id="KW-0732">Signal</keyword>
<feature type="signal peptide" evidence="4">
    <location>
        <begin position="1"/>
        <end position="16"/>
    </location>
</feature>
<dbReference type="Gene3D" id="3.30.420.10">
    <property type="entry name" value="Ribonuclease H-like superfamily/Ribonuclease H"/>
    <property type="match status" value="1"/>
</dbReference>
<protein>
    <submittedName>
        <fullName evidence="9">Retrovirus-related pol polyprotein from transposon TNT 1-94</fullName>
    </submittedName>
</protein>
<gene>
    <name evidence="9" type="ORF">Tco_0890750</name>
</gene>
<evidence type="ECO:0000259" key="8">
    <source>
        <dbReference type="Pfam" id="PF25597"/>
    </source>
</evidence>
<dbReference type="PANTHER" id="PTHR42648:SF32">
    <property type="entry name" value="RIBONUCLEASE H-LIKE DOMAIN, GAG-PRE-INTEGRASE DOMAIN PROTEIN-RELATED"/>
    <property type="match status" value="1"/>
</dbReference>
<dbReference type="InterPro" id="IPR039537">
    <property type="entry name" value="Retrotran_Ty1/copia-like"/>
</dbReference>
<dbReference type="Pfam" id="PF07727">
    <property type="entry name" value="RVT_2"/>
    <property type="match status" value="1"/>
</dbReference>
<organism evidence="9 10">
    <name type="scientific">Tanacetum coccineum</name>
    <dbReference type="NCBI Taxonomy" id="301880"/>
    <lineage>
        <taxon>Eukaryota</taxon>
        <taxon>Viridiplantae</taxon>
        <taxon>Streptophyta</taxon>
        <taxon>Embryophyta</taxon>
        <taxon>Tracheophyta</taxon>
        <taxon>Spermatophyta</taxon>
        <taxon>Magnoliopsida</taxon>
        <taxon>eudicotyledons</taxon>
        <taxon>Gunneridae</taxon>
        <taxon>Pentapetalae</taxon>
        <taxon>asterids</taxon>
        <taxon>campanulids</taxon>
        <taxon>Asterales</taxon>
        <taxon>Asteraceae</taxon>
        <taxon>Asteroideae</taxon>
        <taxon>Anthemideae</taxon>
        <taxon>Anthemidinae</taxon>
        <taxon>Tanacetum</taxon>
    </lineage>
</organism>
<dbReference type="PANTHER" id="PTHR42648">
    <property type="entry name" value="TRANSPOSASE, PUTATIVE-RELATED"/>
    <property type="match status" value="1"/>
</dbReference>
<evidence type="ECO:0000313" key="10">
    <source>
        <dbReference type="Proteomes" id="UP001151760"/>
    </source>
</evidence>
<dbReference type="InterPro" id="IPR054722">
    <property type="entry name" value="PolX-like_BBD"/>
</dbReference>
<accession>A0ABQ5C2J0</accession>
<name>A0ABQ5C2J0_9ASTR</name>
<feature type="domain" description="Retrovirus-related Pol polyprotein from transposon TNT 1-94-like beta-barrel" evidence="7">
    <location>
        <begin position="622"/>
        <end position="667"/>
    </location>
</feature>
<dbReference type="Pfam" id="PF25597">
    <property type="entry name" value="SH3_retrovirus"/>
    <property type="match status" value="1"/>
</dbReference>
<proteinExistence type="predicted"/>
<evidence type="ECO:0000256" key="1">
    <source>
        <dbReference type="ARBA" id="ARBA00022670"/>
    </source>
</evidence>
<comment type="caution">
    <text evidence="9">The sequence shown here is derived from an EMBL/GenBank/DDBJ whole genome shotgun (WGS) entry which is preliminary data.</text>
</comment>
<keyword evidence="1" id="KW-0645">Protease</keyword>
<evidence type="ECO:0000313" key="9">
    <source>
        <dbReference type="EMBL" id="GJT20813.1"/>
    </source>
</evidence>
<keyword evidence="3" id="KW-0378">Hydrolase</keyword>
<dbReference type="InterPro" id="IPR057670">
    <property type="entry name" value="SH3_retrovirus"/>
</dbReference>
<dbReference type="EMBL" id="BQNB010013836">
    <property type="protein sequence ID" value="GJT20813.1"/>
    <property type="molecule type" value="Genomic_DNA"/>
</dbReference>
<reference evidence="9" key="1">
    <citation type="journal article" date="2022" name="Int. J. Mol. Sci.">
        <title>Draft Genome of Tanacetum Coccineum: Genomic Comparison of Closely Related Tanacetum-Family Plants.</title>
        <authorList>
            <person name="Yamashiro T."/>
            <person name="Shiraishi A."/>
            <person name="Nakayama K."/>
            <person name="Satake H."/>
        </authorList>
    </citation>
    <scope>NUCLEOTIDE SEQUENCE</scope>
</reference>
<evidence type="ECO:0000259" key="5">
    <source>
        <dbReference type="Pfam" id="PF07727"/>
    </source>
</evidence>
<keyword evidence="10" id="KW-1185">Reference proteome</keyword>
<evidence type="ECO:0000256" key="3">
    <source>
        <dbReference type="ARBA" id="ARBA00022801"/>
    </source>
</evidence>
<feature type="domain" description="Reverse transcriptase Ty1/copia-type" evidence="5">
    <location>
        <begin position="335"/>
        <end position="435"/>
    </location>
</feature>
<dbReference type="InterPro" id="IPR036397">
    <property type="entry name" value="RNaseH_sf"/>
</dbReference>